<dbReference type="PANTHER" id="PTHR43476:SF3">
    <property type="entry name" value="FAD-BINDING MONOOXYGENASE"/>
    <property type="match status" value="1"/>
</dbReference>
<reference evidence="3 4" key="1">
    <citation type="submission" date="2019-02" db="EMBL/GenBank/DDBJ databases">
        <title>Sequencing the genomes of 1000 actinobacteria strains.</title>
        <authorList>
            <person name="Klenk H.-P."/>
        </authorList>
    </citation>
    <scope>NUCLEOTIDE SEQUENCE [LARGE SCALE GENOMIC DNA]</scope>
    <source>
        <strain evidence="3 4">DSM 45779</strain>
    </source>
</reference>
<dbReference type="NCBIfam" id="NF004829">
    <property type="entry name" value="PRK06183.1-3"/>
    <property type="match status" value="1"/>
</dbReference>
<name>A0A4Q7US40_PSEST</name>
<protein>
    <submittedName>
        <fullName evidence="3">3-(3-hydroxy-phenyl)propionate hydroxylase</fullName>
    </submittedName>
</protein>
<feature type="domain" description="FAD-binding" evidence="2">
    <location>
        <begin position="6"/>
        <end position="360"/>
    </location>
</feature>
<dbReference type="AlphaFoldDB" id="A0A4Q7US40"/>
<dbReference type="InterPro" id="IPR036188">
    <property type="entry name" value="FAD/NAD-bd_sf"/>
</dbReference>
<dbReference type="Pfam" id="PF01494">
    <property type="entry name" value="FAD_binding_3"/>
    <property type="match status" value="1"/>
</dbReference>
<dbReference type="PANTHER" id="PTHR43476">
    <property type="entry name" value="3-(3-HYDROXY-PHENYL)PROPIONATE/3-HYDROXYCINNAMIC ACID HYDROXYLASE"/>
    <property type="match status" value="1"/>
</dbReference>
<proteinExistence type="predicted"/>
<evidence type="ECO:0000313" key="3">
    <source>
        <dbReference type="EMBL" id="RZT84572.1"/>
    </source>
</evidence>
<organism evidence="3 4">
    <name type="scientific">Pseudonocardia sediminis</name>
    <dbReference type="NCBI Taxonomy" id="1397368"/>
    <lineage>
        <taxon>Bacteria</taxon>
        <taxon>Bacillati</taxon>
        <taxon>Actinomycetota</taxon>
        <taxon>Actinomycetes</taxon>
        <taxon>Pseudonocardiales</taxon>
        <taxon>Pseudonocardiaceae</taxon>
        <taxon>Pseudonocardia</taxon>
    </lineage>
</organism>
<accession>A0A4Q7US40</accession>
<dbReference type="SUPFAM" id="SSF51905">
    <property type="entry name" value="FAD/NAD(P)-binding domain"/>
    <property type="match status" value="1"/>
</dbReference>
<dbReference type="EMBL" id="SHKL01000001">
    <property type="protein sequence ID" value="RZT84572.1"/>
    <property type="molecule type" value="Genomic_DNA"/>
</dbReference>
<dbReference type="Gene3D" id="3.30.70.2450">
    <property type="match status" value="1"/>
</dbReference>
<evidence type="ECO:0000313" key="4">
    <source>
        <dbReference type="Proteomes" id="UP000291591"/>
    </source>
</evidence>
<evidence type="ECO:0000256" key="1">
    <source>
        <dbReference type="ARBA" id="ARBA00023002"/>
    </source>
</evidence>
<dbReference type="GO" id="GO:0008688">
    <property type="term" value="F:3-(3-hydroxyphenyl)propionate hydroxylase activity"/>
    <property type="evidence" value="ECO:0007669"/>
    <property type="project" value="TreeGrafter"/>
</dbReference>
<dbReference type="InterPro" id="IPR050631">
    <property type="entry name" value="PheA/TfdB_FAD_monoxygenase"/>
</dbReference>
<dbReference type="OrthoDB" id="8670884at2"/>
<keyword evidence="1" id="KW-0560">Oxidoreductase</keyword>
<dbReference type="GO" id="GO:0071949">
    <property type="term" value="F:FAD binding"/>
    <property type="evidence" value="ECO:0007669"/>
    <property type="project" value="InterPro"/>
</dbReference>
<gene>
    <name evidence="3" type="ORF">EV383_1419</name>
</gene>
<keyword evidence="4" id="KW-1185">Reference proteome</keyword>
<dbReference type="GO" id="GO:0019622">
    <property type="term" value="P:3-(3-hydroxy)phenylpropionate catabolic process"/>
    <property type="evidence" value="ECO:0007669"/>
    <property type="project" value="TreeGrafter"/>
</dbReference>
<comment type="caution">
    <text evidence="3">The sequence shown here is derived from an EMBL/GenBank/DDBJ whole genome shotgun (WGS) entry which is preliminary data.</text>
</comment>
<dbReference type="InterPro" id="IPR002938">
    <property type="entry name" value="FAD-bd"/>
</dbReference>
<dbReference type="Gene3D" id="3.50.50.60">
    <property type="entry name" value="FAD/NAD(P)-binding domain"/>
    <property type="match status" value="1"/>
</dbReference>
<dbReference type="Proteomes" id="UP000291591">
    <property type="component" value="Unassembled WGS sequence"/>
</dbReference>
<dbReference type="RefSeq" id="WP_130289156.1">
    <property type="nucleotide sequence ID" value="NZ_SHKL01000001.1"/>
</dbReference>
<dbReference type="PRINTS" id="PR00420">
    <property type="entry name" value="RNGMNOXGNASE"/>
</dbReference>
<evidence type="ECO:0000259" key="2">
    <source>
        <dbReference type="Pfam" id="PF01494"/>
    </source>
</evidence>
<sequence length="499" mass="53241">MPVPGPVLVVGAGPTGLVAALLLARHGVEVIVVERRDGVHPLPRAVHLDDESVRILQAAGVADGFTAVSRPAAGLRLLDARLRPFAEFRRSESGLHGWPESNLFDQPALEELLRDAVAAQPLVTLHEGVEVAGVEQRPDGLSVRLRTERGHGAVGHDGLAAPTEGRPRPETTISASAVLGCDGAHSTVRDLIGARMRDLGFTERWFVLDVASSEPLPTWGGVDQVCDPARAGTFLPLPGDRYRWEWRMHDGEDAADLAERIPELTARWTGAVDVDVLRAAEYTFAARLADRWRDGRVFLLGDAAHLTPPFIGQGLGAGLRDAHNLAWKLVDALARPASAEALLESYRLERAPHAEAVIRGAVRVGRAMTGGPGAVAALRRPLVAGALRIPGVRARASRVLTTRFPAGESVDRRRHRRDLVGAHCPQVRIGDRRLDDVLGPGWALVTDGPVPDGLRARAERVGAGTVRVGELGGWLAAGRAGAALLRPDRIVAATAPRPG</sequence>